<dbReference type="InterPro" id="IPR036388">
    <property type="entry name" value="WH-like_DNA-bd_sf"/>
</dbReference>
<dbReference type="Proteomes" id="UP000627573">
    <property type="component" value="Unassembled WGS sequence"/>
</dbReference>
<accession>A0A8I0ZR61</accession>
<dbReference type="PANTHER" id="PTHR44688:SF25">
    <property type="entry name" value="HTH LUXR-TYPE DOMAIN-CONTAINING PROTEIN"/>
    <property type="match status" value="1"/>
</dbReference>
<gene>
    <name evidence="5" type="ORF">I3517_17015</name>
</gene>
<sequence>MESLLIQAVAYTELGEPMAALQAWTKACIIADQTGLLRPFTTITSTHIAQLHTTASGDSKTVAQFLNTHAPEAFPATVPIVTLTAREQEVLKLLGHGLRLSEMAETLYVSINTIKTQLRTLYKKLDAHNRDEALTRAHEFQFL</sequence>
<dbReference type="EMBL" id="JAECSB010000059">
    <property type="protein sequence ID" value="MBH5144319.1"/>
    <property type="molecule type" value="Genomic_DNA"/>
</dbReference>
<keyword evidence="3" id="KW-0804">Transcription</keyword>
<evidence type="ECO:0000256" key="3">
    <source>
        <dbReference type="ARBA" id="ARBA00023163"/>
    </source>
</evidence>
<keyword evidence="1" id="KW-0805">Transcription regulation</keyword>
<dbReference type="PROSITE" id="PS50043">
    <property type="entry name" value="HTH_LUXR_2"/>
    <property type="match status" value="1"/>
</dbReference>
<keyword evidence="2" id="KW-0238">DNA-binding</keyword>
<evidence type="ECO:0000256" key="2">
    <source>
        <dbReference type="ARBA" id="ARBA00023125"/>
    </source>
</evidence>
<dbReference type="GO" id="GO:0003677">
    <property type="term" value="F:DNA binding"/>
    <property type="evidence" value="ECO:0007669"/>
    <property type="project" value="UniProtKB-KW"/>
</dbReference>
<dbReference type="SMART" id="SM00421">
    <property type="entry name" value="HTH_LUXR"/>
    <property type="match status" value="1"/>
</dbReference>
<evidence type="ECO:0000313" key="6">
    <source>
        <dbReference type="Proteomes" id="UP000627573"/>
    </source>
</evidence>
<dbReference type="InterPro" id="IPR000792">
    <property type="entry name" value="Tscrpt_reg_LuxR_C"/>
</dbReference>
<dbReference type="AlphaFoldDB" id="A0A8I0ZR61"/>
<reference evidence="5 6" key="1">
    <citation type="submission" date="2020-12" db="EMBL/GenBank/DDBJ databases">
        <title>Draft genome sequence of furan degrading bacterial strain FUR100.</title>
        <authorList>
            <person name="Woiski C."/>
        </authorList>
    </citation>
    <scope>NUCLEOTIDE SEQUENCE [LARGE SCALE GENOMIC DNA]</scope>
    <source>
        <strain evidence="5 6">FUR100</strain>
    </source>
</reference>
<name>A0A8I0ZR61_RHOER</name>
<dbReference type="Pfam" id="PF00196">
    <property type="entry name" value="GerE"/>
    <property type="match status" value="1"/>
</dbReference>
<dbReference type="PRINTS" id="PR00038">
    <property type="entry name" value="HTHLUXR"/>
</dbReference>
<evidence type="ECO:0000313" key="5">
    <source>
        <dbReference type="EMBL" id="MBH5144319.1"/>
    </source>
</evidence>
<protein>
    <submittedName>
        <fullName evidence="5">Response regulator transcription factor</fullName>
    </submittedName>
</protein>
<dbReference type="InterPro" id="IPR016032">
    <property type="entry name" value="Sig_transdc_resp-reg_C-effctor"/>
</dbReference>
<dbReference type="PANTHER" id="PTHR44688">
    <property type="entry name" value="DNA-BINDING TRANSCRIPTIONAL ACTIVATOR DEVR_DOSR"/>
    <property type="match status" value="1"/>
</dbReference>
<evidence type="ECO:0000259" key="4">
    <source>
        <dbReference type="PROSITE" id="PS50043"/>
    </source>
</evidence>
<dbReference type="RefSeq" id="WP_197941289.1">
    <property type="nucleotide sequence ID" value="NZ_JAECSB010000059.1"/>
</dbReference>
<keyword evidence="6" id="KW-1185">Reference proteome</keyword>
<feature type="domain" description="HTH luxR-type" evidence="4">
    <location>
        <begin position="76"/>
        <end position="141"/>
    </location>
</feature>
<dbReference type="Gene3D" id="1.10.10.10">
    <property type="entry name" value="Winged helix-like DNA-binding domain superfamily/Winged helix DNA-binding domain"/>
    <property type="match status" value="1"/>
</dbReference>
<organism evidence="5 6">
    <name type="scientific">Rhodococcus erythropolis</name>
    <name type="common">Arthrobacter picolinophilus</name>
    <dbReference type="NCBI Taxonomy" id="1833"/>
    <lineage>
        <taxon>Bacteria</taxon>
        <taxon>Bacillati</taxon>
        <taxon>Actinomycetota</taxon>
        <taxon>Actinomycetes</taxon>
        <taxon>Mycobacteriales</taxon>
        <taxon>Nocardiaceae</taxon>
        <taxon>Rhodococcus</taxon>
        <taxon>Rhodococcus erythropolis group</taxon>
    </lineage>
</organism>
<dbReference type="GO" id="GO:0006355">
    <property type="term" value="P:regulation of DNA-templated transcription"/>
    <property type="evidence" value="ECO:0007669"/>
    <property type="project" value="InterPro"/>
</dbReference>
<comment type="caution">
    <text evidence="5">The sequence shown here is derived from an EMBL/GenBank/DDBJ whole genome shotgun (WGS) entry which is preliminary data.</text>
</comment>
<dbReference type="CDD" id="cd06170">
    <property type="entry name" value="LuxR_C_like"/>
    <property type="match status" value="1"/>
</dbReference>
<dbReference type="SUPFAM" id="SSF46894">
    <property type="entry name" value="C-terminal effector domain of the bipartite response regulators"/>
    <property type="match status" value="1"/>
</dbReference>
<proteinExistence type="predicted"/>
<evidence type="ECO:0000256" key="1">
    <source>
        <dbReference type="ARBA" id="ARBA00023015"/>
    </source>
</evidence>